<keyword evidence="7 9" id="KW-0472">Membrane</keyword>
<keyword evidence="4 9" id="KW-0997">Cell inner membrane</keyword>
<dbReference type="InterPro" id="IPR007387">
    <property type="entry name" value="TRAP_DctQ"/>
</dbReference>
<evidence type="ECO:0000256" key="4">
    <source>
        <dbReference type="ARBA" id="ARBA00022519"/>
    </source>
</evidence>
<name>A0ABS3J207_9HYPH</name>
<evidence type="ECO:0000256" key="3">
    <source>
        <dbReference type="ARBA" id="ARBA00022475"/>
    </source>
</evidence>
<keyword evidence="2 9" id="KW-0813">Transport</keyword>
<organism evidence="11 12">
    <name type="scientific">Jiella sonneratiae</name>
    <dbReference type="NCBI Taxonomy" id="2816856"/>
    <lineage>
        <taxon>Bacteria</taxon>
        <taxon>Pseudomonadati</taxon>
        <taxon>Pseudomonadota</taxon>
        <taxon>Alphaproteobacteria</taxon>
        <taxon>Hyphomicrobiales</taxon>
        <taxon>Aurantimonadaceae</taxon>
        <taxon>Jiella</taxon>
    </lineage>
</organism>
<feature type="domain" description="Tripartite ATP-independent periplasmic transporters DctQ component" evidence="10">
    <location>
        <begin position="23"/>
        <end position="145"/>
    </location>
</feature>
<evidence type="ECO:0000256" key="8">
    <source>
        <dbReference type="ARBA" id="ARBA00038436"/>
    </source>
</evidence>
<feature type="transmembrane region" description="Helical" evidence="9">
    <location>
        <begin position="7"/>
        <end position="32"/>
    </location>
</feature>
<evidence type="ECO:0000256" key="5">
    <source>
        <dbReference type="ARBA" id="ARBA00022692"/>
    </source>
</evidence>
<evidence type="ECO:0000256" key="2">
    <source>
        <dbReference type="ARBA" id="ARBA00022448"/>
    </source>
</evidence>
<protein>
    <recommendedName>
        <fullName evidence="9">TRAP transporter small permease protein</fullName>
    </recommendedName>
</protein>
<accession>A0ABS3J207</accession>
<comment type="similarity">
    <text evidence="8 9">Belongs to the TRAP transporter small permease family.</text>
</comment>
<dbReference type="PANTHER" id="PTHR35011:SF2">
    <property type="entry name" value="2,3-DIKETO-L-GULONATE TRAP TRANSPORTER SMALL PERMEASE PROTEIN YIAM"/>
    <property type="match status" value="1"/>
</dbReference>
<feature type="transmembrane region" description="Helical" evidence="9">
    <location>
        <begin position="87"/>
        <end position="106"/>
    </location>
</feature>
<sequence length="164" mass="18586">MSKVLHLVYLMNALLVGLCLAVMLAIILYLVACRLFGWPSVFWGEELARYLMFHMVMLGSALALRHQQHPRITILTDLLPEAIRRRLPFVVDALLLATLCILFYQGLEMAEEEGMFTTPALRWSFFWVYLAVPLGAAAAALQIVCGWFFPRPLLLEDAPDESAF</sequence>
<comment type="subunit">
    <text evidence="9">The complex comprises the extracytoplasmic solute receptor protein and the two transmembrane proteins.</text>
</comment>
<dbReference type="Proteomes" id="UP000664288">
    <property type="component" value="Unassembled WGS sequence"/>
</dbReference>
<keyword evidence="5 9" id="KW-0812">Transmembrane</keyword>
<evidence type="ECO:0000256" key="6">
    <source>
        <dbReference type="ARBA" id="ARBA00022989"/>
    </source>
</evidence>
<keyword evidence="12" id="KW-1185">Reference proteome</keyword>
<evidence type="ECO:0000256" key="9">
    <source>
        <dbReference type="RuleBase" id="RU369079"/>
    </source>
</evidence>
<keyword evidence="3" id="KW-1003">Cell membrane</keyword>
<evidence type="ECO:0000259" key="10">
    <source>
        <dbReference type="Pfam" id="PF04290"/>
    </source>
</evidence>
<comment type="subcellular location">
    <subcellularLocation>
        <location evidence="1 9">Cell inner membrane</location>
        <topology evidence="1 9">Multi-pass membrane protein</topology>
    </subcellularLocation>
</comment>
<keyword evidence="6 9" id="KW-1133">Transmembrane helix</keyword>
<comment type="function">
    <text evidence="9">Part of the tripartite ATP-independent periplasmic (TRAP) transport system.</text>
</comment>
<dbReference type="EMBL" id="JAFMPY010000007">
    <property type="protein sequence ID" value="MBO0903721.1"/>
    <property type="molecule type" value="Genomic_DNA"/>
</dbReference>
<dbReference type="Pfam" id="PF04290">
    <property type="entry name" value="DctQ"/>
    <property type="match status" value="1"/>
</dbReference>
<evidence type="ECO:0000256" key="7">
    <source>
        <dbReference type="ARBA" id="ARBA00023136"/>
    </source>
</evidence>
<evidence type="ECO:0000313" key="12">
    <source>
        <dbReference type="Proteomes" id="UP000664288"/>
    </source>
</evidence>
<evidence type="ECO:0000313" key="11">
    <source>
        <dbReference type="EMBL" id="MBO0903721.1"/>
    </source>
</evidence>
<feature type="transmembrane region" description="Helical" evidence="9">
    <location>
        <begin position="47"/>
        <end position="66"/>
    </location>
</feature>
<proteinExistence type="inferred from homology"/>
<feature type="transmembrane region" description="Helical" evidence="9">
    <location>
        <begin position="126"/>
        <end position="149"/>
    </location>
</feature>
<evidence type="ECO:0000256" key="1">
    <source>
        <dbReference type="ARBA" id="ARBA00004429"/>
    </source>
</evidence>
<dbReference type="PANTHER" id="PTHR35011">
    <property type="entry name" value="2,3-DIKETO-L-GULONATE TRAP TRANSPORTER SMALL PERMEASE PROTEIN YIAM"/>
    <property type="match status" value="1"/>
</dbReference>
<reference evidence="11 12" key="1">
    <citation type="submission" date="2021-03" db="EMBL/GenBank/DDBJ databases">
        <title>Whole genome sequence of Jiella sp. MQZ13P-4.</title>
        <authorList>
            <person name="Tuo L."/>
        </authorList>
    </citation>
    <scope>NUCLEOTIDE SEQUENCE [LARGE SCALE GENOMIC DNA]</scope>
    <source>
        <strain evidence="11 12">MQZ13P-4</strain>
    </source>
</reference>
<comment type="caution">
    <text evidence="11">The sequence shown here is derived from an EMBL/GenBank/DDBJ whole genome shotgun (WGS) entry which is preliminary data.</text>
</comment>
<dbReference type="InterPro" id="IPR055348">
    <property type="entry name" value="DctQ"/>
</dbReference>
<dbReference type="RefSeq" id="WP_207350359.1">
    <property type="nucleotide sequence ID" value="NZ_JAFMPY010000007.1"/>
</dbReference>
<gene>
    <name evidence="11" type="ORF">J1C47_08705</name>
</gene>